<dbReference type="PROSITE" id="PS51186">
    <property type="entry name" value="GNAT"/>
    <property type="match status" value="1"/>
</dbReference>
<dbReference type="PANTHER" id="PTHR42919:SF8">
    <property type="entry name" value="N-ALPHA-ACETYLTRANSFERASE 50"/>
    <property type="match status" value="1"/>
</dbReference>
<keyword evidence="1" id="KW-0808">Transferase</keyword>
<gene>
    <name evidence="4" type="ORF">HK099_006355</name>
</gene>
<feature type="domain" description="N-acetyltransferase" evidence="3">
    <location>
        <begin position="43"/>
        <end position="246"/>
    </location>
</feature>
<evidence type="ECO:0000259" key="3">
    <source>
        <dbReference type="PROSITE" id="PS51186"/>
    </source>
</evidence>
<dbReference type="Pfam" id="PF00583">
    <property type="entry name" value="Acetyltransf_1"/>
    <property type="match status" value="1"/>
</dbReference>
<dbReference type="GO" id="GO:0007064">
    <property type="term" value="P:mitotic sister chromatid cohesion"/>
    <property type="evidence" value="ECO:0007669"/>
    <property type="project" value="TreeGrafter"/>
</dbReference>
<dbReference type="PANTHER" id="PTHR42919">
    <property type="entry name" value="N-ALPHA-ACETYLTRANSFERASE"/>
    <property type="match status" value="1"/>
</dbReference>
<dbReference type="Gene3D" id="3.40.630.30">
    <property type="match status" value="1"/>
</dbReference>
<evidence type="ECO:0000313" key="4">
    <source>
        <dbReference type="EMBL" id="KAJ3215472.1"/>
    </source>
</evidence>
<evidence type="ECO:0000256" key="1">
    <source>
        <dbReference type="ARBA" id="ARBA00022679"/>
    </source>
</evidence>
<comment type="caution">
    <text evidence="4">The sequence shown here is derived from an EMBL/GenBank/DDBJ whole genome shotgun (WGS) entry which is preliminary data.</text>
</comment>
<dbReference type="SUPFAM" id="SSF55729">
    <property type="entry name" value="Acyl-CoA N-acyltransferases (Nat)"/>
    <property type="match status" value="1"/>
</dbReference>
<dbReference type="AlphaFoldDB" id="A0AAD5TYE0"/>
<sequence length="249" mass="29007">MSEDVLNNLQNTKNQSWNKYNDIITKPSSRVINMQQNSVHNQIICQPITSENVHSLRKINQSVFPVSYNEKFYYDVCETHPRELSSMAYMSGHVVGAICCRKEVLDSENFQYITPKSYPQHRPSQQQYQQLLQNGNSAKDSNLYNLNQNNFLIPPPVGRVYIMTIGVLDQFRRHKVGSILLQQIINQCVDDYTVDKICLHVHVRNEGAIIFYQRHGFRIETLVEGYYRRNKGVEPPNAYLLQLDLRINI</sequence>
<evidence type="ECO:0000313" key="5">
    <source>
        <dbReference type="Proteomes" id="UP001211065"/>
    </source>
</evidence>
<accession>A0AAD5TYE0</accession>
<dbReference type="GO" id="GO:0031415">
    <property type="term" value="C:NatA complex"/>
    <property type="evidence" value="ECO:0007669"/>
    <property type="project" value="TreeGrafter"/>
</dbReference>
<evidence type="ECO:0000256" key="2">
    <source>
        <dbReference type="ARBA" id="ARBA00023315"/>
    </source>
</evidence>
<dbReference type="EMBL" id="JADGJW010000540">
    <property type="protein sequence ID" value="KAJ3215472.1"/>
    <property type="molecule type" value="Genomic_DNA"/>
</dbReference>
<keyword evidence="5" id="KW-1185">Reference proteome</keyword>
<dbReference type="InterPro" id="IPR051556">
    <property type="entry name" value="N-term/lysine_N-AcTrnsfr"/>
</dbReference>
<reference evidence="4" key="1">
    <citation type="submission" date="2020-05" db="EMBL/GenBank/DDBJ databases">
        <title>Phylogenomic resolution of chytrid fungi.</title>
        <authorList>
            <person name="Stajich J.E."/>
            <person name="Amses K."/>
            <person name="Simmons R."/>
            <person name="Seto K."/>
            <person name="Myers J."/>
            <person name="Bonds A."/>
            <person name="Quandt C.A."/>
            <person name="Barry K."/>
            <person name="Liu P."/>
            <person name="Grigoriev I."/>
            <person name="Longcore J.E."/>
            <person name="James T.Y."/>
        </authorList>
    </citation>
    <scope>NUCLEOTIDE SEQUENCE</scope>
    <source>
        <strain evidence="4">JEL0476</strain>
    </source>
</reference>
<keyword evidence="2" id="KW-0012">Acyltransferase</keyword>
<dbReference type="GO" id="GO:0016747">
    <property type="term" value="F:acyltransferase activity, transferring groups other than amino-acyl groups"/>
    <property type="evidence" value="ECO:0007669"/>
    <property type="project" value="InterPro"/>
</dbReference>
<dbReference type="InterPro" id="IPR016181">
    <property type="entry name" value="Acyl_CoA_acyltransferase"/>
</dbReference>
<dbReference type="CDD" id="cd04301">
    <property type="entry name" value="NAT_SF"/>
    <property type="match status" value="1"/>
</dbReference>
<dbReference type="Proteomes" id="UP001211065">
    <property type="component" value="Unassembled WGS sequence"/>
</dbReference>
<proteinExistence type="predicted"/>
<organism evidence="4 5">
    <name type="scientific">Clydaea vesicula</name>
    <dbReference type="NCBI Taxonomy" id="447962"/>
    <lineage>
        <taxon>Eukaryota</taxon>
        <taxon>Fungi</taxon>
        <taxon>Fungi incertae sedis</taxon>
        <taxon>Chytridiomycota</taxon>
        <taxon>Chytridiomycota incertae sedis</taxon>
        <taxon>Chytridiomycetes</taxon>
        <taxon>Lobulomycetales</taxon>
        <taxon>Lobulomycetaceae</taxon>
        <taxon>Clydaea</taxon>
    </lineage>
</organism>
<dbReference type="InterPro" id="IPR000182">
    <property type="entry name" value="GNAT_dom"/>
</dbReference>
<protein>
    <recommendedName>
        <fullName evidence="3">N-acetyltransferase domain-containing protein</fullName>
    </recommendedName>
</protein>
<name>A0AAD5TYE0_9FUNG</name>